<dbReference type="EMBL" id="CAJVPT010059046">
    <property type="protein sequence ID" value="CAG8761306.1"/>
    <property type="molecule type" value="Genomic_DNA"/>
</dbReference>
<evidence type="ECO:0000313" key="1">
    <source>
        <dbReference type="EMBL" id="CAG8761306.1"/>
    </source>
</evidence>
<comment type="caution">
    <text evidence="1">The sequence shown here is derived from an EMBL/GenBank/DDBJ whole genome shotgun (WGS) entry which is preliminary data.</text>
</comment>
<proteinExistence type="predicted"/>
<evidence type="ECO:0000313" key="2">
    <source>
        <dbReference type="Proteomes" id="UP000789525"/>
    </source>
</evidence>
<protein>
    <submittedName>
        <fullName evidence="1">1947_t:CDS:1</fullName>
    </submittedName>
</protein>
<name>A0ACA9QPE1_9GLOM</name>
<gene>
    <name evidence="1" type="ORF">ACOLOM_LOCUS13214</name>
</gene>
<sequence length="202" mass="23309">MNDGGSPVVQRIPEDVWWMILNDVIDEPLLFATTYKGNDWFNDGNMSRQEFYDRYEKQRKIIGSVCRLWQTFAPYKKFHIVGLKDDTDWGQETTGKAHHVLVHSSSILSRFAPGTSVEWETLGLRFSKQLPQLVSMLSYPRLRRLGLSLSKYTLRDHLPFAETLGAFSEINWLDLYVSLDSAPNHFANTSPSITLPKLEVLW</sequence>
<accession>A0ACA9QPE1</accession>
<reference evidence="1" key="1">
    <citation type="submission" date="2021-06" db="EMBL/GenBank/DDBJ databases">
        <authorList>
            <person name="Kallberg Y."/>
            <person name="Tangrot J."/>
            <person name="Rosling A."/>
        </authorList>
    </citation>
    <scope>NUCLEOTIDE SEQUENCE</scope>
    <source>
        <strain evidence="1">CL356</strain>
    </source>
</reference>
<feature type="non-terminal residue" evidence="1">
    <location>
        <position position="202"/>
    </location>
</feature>
<organism evidence="1 2">
    <name type="scientific">Acaulospora colombiana</name>
    <dbReference type="NCBI Taxonomy" id="27376"/>
    <lineage>
        <taxon>Eukaryota</taxon>
        <taxon>Fungi</taxon>
        <taxon>Fungi incertae sedis</taxon>
        <taxon>Mucoromycota</taxon>
        <taxon>Glomeromycotina</taxon>
        <taxon>Glomeromycetes</taxon>
        <taxon>Diversisporales</taxon>
        <taxon>Acaulosporaceae</taxon>
        <taxon>Acaulospora</taxon>
    </lineage>
</organism>
<keyword evidence="2" id="KW-1185">Reference proteome</keyword>
<dbReference type="Proteomes" id="UP000789525">
    <property type="component" value="Unassembled WGS sequence"/>
</dbReference>